<gene>
    <name evidence="7" type="ORF">ACFOEN_00425</name>
</gene>
<feature type="domain" description="SAM-dependent MTase RsmB/NOP-type" evidence="6">
    <location>
        <begin position="155"/>
        <end position="437"/>
    </location>
</feature>
<dbReference type="InterPro" id="IPR001678">
    <property type="entry name" value="MeTrfase_RsmB-F_NOP2_dom"/>
</dbReference>
<comment type="caution">
    <text evidence="7">The sequence shown here is derived from an EMBL/GenBank/DDBJ whole genome shotgun (WGS) entry which is preliminary data.</text>
</comment>
<comment type="caution">
    <text evidence="5">Lacks conserved residue(s) required for the propagation of feature annotation.</text>
</comment>
<protein>
    <submittedName>
        <fullName evidence="7">RsmB/NOP family class I SAM-dependent RNA methyltransferase</fullName>
        <ecNumber evidence="7">2.1.1.-</ecNumber>
    </submittedName>
</protein>
<evidence type="ECO:0000313" key="7">
    <source>
        <dbReference type="EMBL" id="MFC3146099.1"/>
    </source>
</evidence>
<keyword evidence="1 5" id="KW-0489">Methyltransferase</keyword>
<dbReference type="GO" id="GO:0032259">
    <property type="term" value="P:methylation"/>
    <property type="evidence" value="ECO:0007669"/>
    <property type="project" value="UniProtKB-KW"/>
</dbReference>
<keyword evidence="2 5" id="KW-0808">Transferase</keyword>
<evidence type="ECO:0000256" key="5">
    <source>
        <dbReference type="PROSITE-ProRule" id="PRU01023"/>
    </source>
</evidence>
<dbReference type="PRINTS" id="PR02008">
    <property type="entry name" value="RCMTFAMILY"/>
</dbReference>
<evidence type="ECO:0000313" key="8">
    <source>
        <dbReference type="Proteomes" id="UP001595556"/>
    </source>
</evidence>
<dbReference type="Proteomes" id="UP001595556">
    <property type="component" value="Unassembled WGS sequence"/>
</dbReference>
<dbReference type="RefSeq" id="WP_377300387.1">
    <property type="nucleotide sequence ID" value="NZ_CP180191.1"/>
</dbReference>
<dbReference type="Gene3D" id="3.40.50.150">
    <property type="entry name" value="Vaccinia Virus protein VP39"/>
    <property type="match status" value="1"/>
</dbReference>
<evidence type="ECO:0000259" key="6">
    <source>
        <dbReference type="PROSITE" id="PS51686"/>
    </source>
</evidence>
<dbReference type="Pfam" id="PF01189">
    <property type="entry name" value="Methyltr_RsmB-F"/>
    <property type="match status" value="1"/>
</dbReference>
<proteinExistence type="inferred from homology"/>
<sequence length="439" mass="47176">MRAPEVGAASGFPEGQIAPATLRHVVGALGEVLRFQYPADAVVSRYLRSERELGVRDRAWLAETVFAVLREKRLFEHLASQLDAAPLQRLALLAIARHGGAAALARAVPDALARKAAGVLRTDPASLEPAVRLSAPDWLYAELFTEFGAESSEALLAALNQPAPLDLRVNLMKSERETALAALRAAGLTAEPTPISPWGIRVAGRPNVSKLEIFEQGGIEVQDEGSQLLALLLGARRGEMVADFCAGAGGKTLAIGAQMRGTGRVYAFDVSSKRLDKLKPRLARSGLSNVVSIAIESENDARIKRLSGKLDRVLVDAPCSGLGTLRRNPDLKWRQQPSDVTELHDKQLGILRSAARLVKPGGRLVYATCSILKQENSGVVQAFLDSQTDYTLLDAAGLLRAATDWPAGLPLSEGPMLQLLPHVHQTDGFFAAVLERRVP</sequence>
<dbReference type="CDD" id="cd02440">
    <property type="entry name" value="AdoMet_MTases"/>
    <property type="match status" value="1"/>
</dbReference>
<dbReference type="InterPro" id="IPR029063">
    <property type="entry name" value="SAM-dependent_MTases_sf"/>
</dbReference>
<evidence type="ECO:0000256" key="3">
    <source>
        <dbReference type="ARBA" id="ARBA00022691"/>
    </source>
</evidence>
<evidence type="ECO:0000256" key="4">
    <source>
        <dbReference type="ARBA" id="ARBA00022884"/>
    </source>
</evidence>
<accession>A0ABV7GWP2</accession>
<evidence type="ECO:0000256" key="1">
    <source>
        <dbReference type="ARBA" id="ARBA00022603"/>
    </source>
</evidence>
<dbReference type="SUPFAM" id="SSF53335">
    <property type="entry name" value="S-adenosyl-L-methionine-dependent methyltransferases"/>
    <property type="match status" value="1"/>
</dbReference>
<feature type="active site" description="Nucleophile" evidence="5">
    <location>
        <position position="369"/>
    </location>
</feature>
<dbReference type="PANTHER" id="PTHR22807">
    <property type="entry name" value="NOP2 YEAST -RELATED NOL1/NOP2/FMU SUN DOMAIN-CONTAINING"/>
    <property type="match status" value="1"/>
</dbReference>
<feature type="binding site" evidence="5">
    <location>
        <position position="316"/>
    </location>
    <ligand>
        <name>S-adenosyl-L-methionine</name>
        <dbReference type="ChEBI" id="CHEBI:59789"/>
    </ligand>
</feature>
<dbReference type="GO" id="GO:0008168">
    <property type="term" value="F:methyltransferase activity"/>
    <property type="evidence" value="ECO:0007669"/>
    <property type="project" value="UniProtKB-KW"/>
</dbReference>
<dbReference type="PANTHER" id="PTHR22807:SF53">
    <property type="entry name" value="RIBOSOMAL RNA SMALL SUBUNIT METHYLTRANSFERASE B-RELATED"/>
    <property type="match status" value="1"/>
</dbReference>
<dbReference type="InterPro" id="IPR054728">
    <property type="entry name" value="RsmB-like_ferredoxin"/>
</dbReference>
<dbReference type="EMBL" id="JBHRTI010000002">
    <property type="protein sequence ID" value="MFC3146099.1"/>
    <property type="molecule type" value="Genomic_DNA"/>
</dbReference>
<dbReference type="InterPro" id="IPR023267">
    <property type="entry name" value="RCMT"/>
</dbReference>
<dbReference type="InterPro" id="IPR049560">
    <property type="entry name" value="MeTrfase_RsmB-F_NOP2_cat"/>
</dbReference>
<comment type="similarity">
    <text evidence="5">Belongs to the class I-like SAM-binding methyltransferase superfamily. RsmB/NOP family.</text>
</comment>
<dbReference type="Gene3D" id="3.30.70.1170">
    <property type="entry name" value="Sun protein, domain 3"/>
    <property type="match status" value="1"/>
</dbReference>
<keyword evidence="4 5" id="KW-0694">RNA-binding</keyword>
<dbReference type="EC" id="2.1.1.-" evidence="7"/>
<keyword evidence="3 5" id="KW-0949">S-adenosyl-L-methionine</keyword>
<feature type="binding site" evidence="5">
    <location>
        <position position="269"/>
    </location>
    <ligand>
        <name>S-adenosyl-L-methionine</name>
        <dbReference type="ChEBI" id="CHEBI:59789"/>
    </ligand>
</feature>
<reference evidence="8" key="1">
    <citation type="journal article" date="2019" name="Int. J. Syst. Evol. Microbiol.">
        <title>The Global Catalogue of Microorganisms (GCM) 10K type strain sequencing project: providing services to taxonomists for standard genome sequencing and annotation.</title>
        <authorList>
            <consortium name="The Broad Institute Genomics Platform"/>
            <consortium name="The Broad Institute Genome Sequencing Center for Infectious Disease"/>
            <person name="Wu L."/>
            <person name="Ma J."/>
        </authorList>
    </citation>
    <scope>NUCLEOTIDE SEQUENCE [LARGE SCALE GENOMIC DNA]</scope>
    <source>
        <strain evidence="8">KCTC 52168</strain>
    </source>
</reference>
<organism evidence="7 8">
    <name type="scientific">Piscinibacterium candidicorallinum</name>
    <dbReference type="NCBI Taxonomy" id="1793872"/>
    <lineage>
        <taxon>Bacteria</taxon>
        <taxon>Pseudomonadati</taxon>
        <taxon>Pseudomonadota</taxon>
        <taxon>Betaproteobacteria</taxon>
        <taxon>Burkholderiales</taxon>
        <taxon>Piscinibacterium</taxon>
    </lineage>
</organism>
<dbReference type="Pfam" id="PF22458">
    <property type="entry name" value="RsmF-B_ferredox"/>
    <property type="match status" value="1"/>
</dbReference>
<keyword evidence="8" id="KW-1185">Reference proteome</keyword>
<name>A0ABV7GWP2_9BURK</name>
<evidence type="ECO:0000256" key="2">
    <source>
        <dbReference type="ARBA" id="ARBA00022679"/>
    </source>
</evidence>
<dbReference type="PROSITE" id="PS51686">
    <property type="entry name" value="SAM_MT_RSMB_NOP"/>
    <property type="match status" value="1"/>
</dbReference>